<evidence type="ECO:0000256" key="1">
    <source>
        <dbReference type="SAM" id="MobiDB-lite"/>
    </source>
</evidence>
<dbReference type="EMBL" id="ML975420">
    <property type="protein sequence ID" value="KAF1829868.1"/>
    <property type="molecule type" value="Genomic_DNA"/>
</dbReference>
<organism evidence="2 3">
    <name type="scientific">Decorospora gaudefroyi</name>
    <dbReference type="NCBI Taxonomy" id="184978"/>
    <lineage>
        <taxon>Eukaryota</taxon>
        <taxon>Fungi</taxon>
        <taxon>Dikarya</taxon>
        <taxon>Ascomycota</taxon>
        <taxon>Pezizomycotina</taxon>
        <taxon>Dothideomycetes</taxon>
        <taxon>Pleosporomycetidae</taxon>
        <taxon>Pleosporales</taxon>
        <taxon>Pleosporineae</taxon>
        <taxon>Pleosporaceae</taxon>
        <taxon>Decorospora</taxon>
    </lineage>
</organism>
<dbReference type="GO" id="GO:0008237">
    <property type="term" value="F:metallopeptidase activity"/>
    <property type="evidence" value="ECO:0007669"/>
    <property type="project" value="InterPro"/>
</dbReference>
<dbReference type="SUPFAM" id="SSF55486">
    <property type="entry name" value="Metalloproteases ('zincins'), catalytic domain"/>
    <property type="match status" value="1"/>
</dbReference>
<evidence type="ECO:0000313" key="3">
    <source>
        <dbReference type="Proteomes" id="UP000800040"/>
    </source>
</evidence>
<protein>
    <recommendedName>
        <fullName evidence="4">Lysine-specific metallo-endopeptidase domain-containing protein</fullName>
    </recommendedName>
</protein>
<dbReference type="OrthoDB" id="3687237at2759"/>
<accession>A0A6A5JY76</accession>
<evidence type="ECO:0000313" key="2">
    <source>
        <dbReference type="EMBL" id="KAF1829868.1"/>
    </source>
</evidence>
<dbReference type="InterPro" id="IPR024079">
    <property type="entry name" value="MetalloPept_cat_dom_sf"/>
</dbReference>
<keyword evidence="3" id="KW-1185">Reference proteome</keyword>
<dbReference type="Proteomes" id="UP000800040">
    <property type="component" value="Unassembled WGS sequence"/>
</dbReference>
<feature type="non-terminal residue" evidence="2">
    <location>
        <position position="1"/>
    </location>
</feature>
<proteinExistence type="predicted"/>
<dbReference type="Gene3D" id="3.40.390.10">
    <property type="entry name" value="Collagenase (Catalytic Domain)"/>
    <property type="match status" value="1"/>
</dbReference>
<reference evidence="2" key="1">
    <citation type="submission" date="2020-01" db="EMBL/GenBank/DDBJ databases">
        <authorList>
            <consortium name="DOE Joint Genome Institute"/>
            <person name="Haridas S."/>
            <person name="Albert R."/>
            <person name="Binder M."/>
            <person name="Bloem J."/>
            <person name="Labutti K."/>
            <person name="Salamov A."/>
            <person name="Andreopoulos B."/>
            <person name="Baker S.E."/>
            <person name="Barry K."/>
            <person name="Bills G."/>
            <person name="Bluhm B.H."/>
            <person name="Cannon C."/>
            <person name="Castanera R."/>
            <person name="Culley D.E."/>
            <person name="Daum C."/>
            <person name="Ezra D."/>
            <person name="Gonzalez J.B."/>
            <person name="Henrissat B."/>
            <person name="Kuo A."/>
            <person name="Liang C."/>
            <person name="Lipzen A."/>
            <person name="Lutzoni F."/>
            <person name="Magnuson J."/>
            <person name="Mondo S."/>
            <person name="Nolan M."/>
            <person name="Ohm R."/>
            <person name="Pangilinan J."/>
            <person name="Park H.-J."/>
            <person name="Ramirez L."/>
            <person name="Alfaro M."/>
            <person name="Sun H."/>
            <person name="Tritt A."/>
            <person name="Yoshinaga Y."/>
            <person name="Zwiers L.-H."/>
            <person name="Turgeon B.G."/>
            <person name="Goodwin S.B."/>
            <person name="Spatafora J.W."/>
            <person name="Crous P.W."/>
            <person name="Grigoriev I.V."/>
        </authorList>
    </citation>
    <scope>NUCLEOTIDE SEQUENCE</scope>
    <source>
        <strain evidence="2">P77</strain>
    </source>
</reference>
<name>A0A6A5JY76_9PLEO</name>
<feature type="region of interest" description="Disordered" evidence="1">
    <location>
        <begin position="140"/>
        <end position="172"/>
    </location>
</feature>
<gene>
    <name evidence="2" type="ORF">BDW02DRAFT_610144</name>
</gene>
<sequence>EAISEQRDNGWFGGYSQITFCNRFFNNVKSLDEATKFAKRTDERKENLENWNNRARCFFHEITHLAYFMNTPSLSPYVEDLLINYGAKSNRVEEVAYGPYNVKVLRNYRGDAWYTGQNADTYAWYAMAMYAQKEIGHYPTKPEAKSMKPNKAPRRADGTPLNNVPSANDQDDLEGQEIDYEPAEDFTHPGCGDKMSIAGTDLPVLKVNCIDDASAIASTVFSSDNNCIYDTFCRGATNNRNSLHWMANVFGNLTGVEPGGNWRIRRRSDRFLGKRDVGPEQLTNWQFKLDWTPVTDPFDSSECYLDCPTAFEVLAQTPQCSQRGDGKGMMSISGQIDVGCGTFGYTVTGIAIS</sequence>
<evidence type="ECO:0008006" key="4">
    <source>
        <dbReference type="Google" id="ProtNLM"/>
    </source>
</evidence>
<dbReference type="AlphaFoldDB" id="A0A6A5JY76"/>